<dbReference type="PANTHER" id="PTHR28008:SF1">
    <property type="entry name" value="DOMAIN PROTEIN, PUTATIVE (AFU_ORTHOLOGUE AFUA_3G10980)-RELATED"/>
    <property type="match status" value="1"/>
</dbReference>
<feature type="transmembrane region" description="Helical" evidence="1">
    <location>
        <begin position="45"/>
        <end position="65"/>
    </location>
</feature>
<feature type="transmembrane region" description="Helical" evidence="1">
    <location>
        <begin position="108"/>
        <end position="125"/>
    </location>
</feature>
<dbReference type="AlphaFoldDB" id="A0A2S0HUK5"/>
<sequence length="133" mass="15609">MRVIKQLLGRKTLLLISVVYTIVVTYALLTPISDVPPINIPHFDKYLHVIIHWGLIFIWLSYLFLGDQSHFSSKYVVLALISCFFYGIIVEAFQHWFTETRTFDFFDIVANAAGEFLGLLSFRVVRKKMRYER</sequence>
<feature type="transmembrane region" description="Helical" evidence="1">
    <location>
        <begin position="12"/>
        <end position="33"/>
    </location>
</feature>
<dbReference type="RefSeq" id="WP_105215008.1">
    <property type="nucleotide sequence ID" value="NZ_CP027062.1"/>
</dbReference>
<protein>
    <recommendedName>
        <fullName evidence="2">VanZ-like domain-containing protein</fullName>
    </recommendedName>
</protein>
<dbReference type="Pfam" id="PF04892">
    <property type="entry name" value="VanZ"/>
    <property type="match status" value="1"/>
</dbReference>
<dbReference type="InterPro" id="IPR006976">
    <property type="entry name" value="VanZ-like"/>
</dbReference>
<dbReference type="NCBIfam" id="NF037970">
    <property type="entry name" value="vanZ_1"/>
    <property type="match status" value="1"/>
</dbReference>
<dbReference type="EMBL" id="CP027062">
    <property type="protein sequence ID" value="AVI50288.1"/>
    <property type="molecule type" value="Genomic_DNA"/>
</dbReference>
<evidence type="ECO:0000259" key="2">
    <source>
        <dbReference type="Pfam" id="PF04892"/>
    </source>
</evidence>
<reference evidence="3 4" key="1">
    <citation type="submission" date="2018-02" db="EMBL/GenBank/DDBJ databases">
        <title>Genomic analysis of the strain RR4-38 isolated from a seawater recirculating aquaculture system.</title>
        <authorList>
            <person name="Kim Y.-S."/>
            <person name="Jang Y.H."/>
            <person name="Kim K.-H."/>
        </authorList>
    </citation>
    <scope>NUCLEOTIDE SEQUENCE [LARGE SCALE GENOMIC DNA]</scope>
    <source>
        <strain evidence="3 4">RR4-38</strain>
    </source>
</reference>
<keyword evidence="1" id="KW-0812">Transmembrane</keyword>
<name>A0A2S0HUK5_9FLAO</name>
<evidence type="ECO:0000256" key="1">
    <source>
        <dbReference type="SAM" id="Phobius"/>
    </source>
</evidence>
<keyword evidence="1" id="KW-1133">Transmembrane helix</keyword>
<gene>
    <name evidence="3" type="ORF">C5O00_03545</name>
</gene>
<dbReference type="Proteomes" id="UP000238442">
    <property type="component" value="Chromosome"/>
</dbReference>
<keyword evidence="1" id="KW-0472">Membrane</keyword>
<proteinExistence type="predicted"/>
<dbReference type="OrthoDB" id="5472246at2"/>
<accession>A0A2S0HUK5</accession>
<evidence type="ECO:0000313" key="3">
    <source>
        <dbReference type="EMBL" id="AVI50288.1"/>
    </source>
</evidence>
<organism evidence="3 4">
    <name type="scientific">Pukyongia salina</name>
    <dbReference type="NCBI Taxonomy" id="2094025"/>
    <lineage>
        <taxon>Bacteria</taxon>
        <taxon>Pseudomonadati</taxon>
        <taxon>Bacteroidota</taxon>
        <taxon>Flavobacteriia</taxon>
        <taxon>Flavobacteriales</taxon>
        <taxon>Flavobacteriaceae</taxon>
        <taxon>Pukyongia</taxon>
    </lineage>
</organism>
<dbReference type="PANTHER" id="PTHR28008">
    <property type="entry name" value="DOMAIN PROTEIN, PUTATIVE (AFU_ORTHOLOGUE AFUA_3G10980)-RELATED"/>
    <property type="match status" value="1"/>
</dbReference>
<feature type="transmembrane region" description="Helical" evidence="1">
    <location>
        <begin position="77"/>
        <end position="96"/>
    </location>
</feature>
<keyword evidence="4" id="KW-1185">Reference proteome</keyword>
<dbReference type="KEGG" id="aue:C5O00_03545"/>
<evidence type="ECO:0000313" key="4">
    <source>
        <dbReference type="Proteomes" id="UP000238442"/>
    </source>
</evidence>
<feature type="domain" description="VanZ-like" evidence="2">
    <location>
        <begin position="40"/>
        <end position="125"/>
    </location>
</feature>